<keyword evidence="4" id="KW-1185">Reference proteome</keyword>
<dbReference type="RefSeq" id="WP_284058414.1">
    <property type="nucleotide sequence ID" value="NZ_JAMSLR010000019.1"/>
</dbReference>
<dbReference type="Proteomes" id="UP001165306">
    <property type="component" value="Unassembled WGS sequence"/>
</dbReference>
<name>A0AA41WCL6_9BACT</name>
<dbReference type="Pfam" id="PF04519">
    <property type="entry name" value="Bactofilin"/>
    <property type="match status" value="1"/>
</dbReference>
<reference evidence="3" key="1">
    <citation type="submission" date="2022-06" db="EMBL/GenBank/DDBJ databases">
        <title>CFH 74404 Thermomicrobiaceae sp.</title>
        <authorList>
            <person name="Ming H."/>
            <person name="Li W.-J."/>
            <person name="Zhao Z."/>
        </authorList>
    </citation>
    <scope>NUCLEOTIDE SEQUENCE</scope>
    <source>
        <strain evidence="3">CFH 74404</strain>
    </source>
</reference>
<evidence type="ECO:0000313" key="4">
    <source>
        <dbReference type="Proteomes" id="UP001165306"/>
    </source>
</evidence>
<dbReference type="PANTHER" id="PTHR35024">
    <property type="entry name" value="HYPOTHETICAL CYTOSOLIC PROTEIN"/>
    <property type="match status" value="1"/>
</dbReference>
<gene>
    <name evidence="3" type="ORF">NET02_15885</name>
</gene>
<dbReference type="InterPro" id="IPR007607">
    <property type="entry name" value="BacA/B"/>
</dbReference>
<comment type="caution">
    <text evidence="3">The sequence shown here is derived from an EMBL/GenBank/DDBJ whole genome shotgun (WGS) entry which is preliminary data.</text>
</comment>
<evidence type="ECO:0000256" key="2">
    <source>
        <dbReference type="SAM" id="MobiDB-lite"/>
    </source>
</evidence>
<organism evidence="3 4">
    <name type="scientific">Thermalbibacter longus</name>
    <dbReference type="NCBI Taxonomy" id="2951981"/>
    <lineage>
        <taxon>Bacteria</taxon>
        <taxon>Pseudomonadati</taxon>
        <taxon>Thermomicrobiota</taxon>
        <taxon>Thermomicrobia</taxon>
        <taxon>Thermomicrobiales</taxon>
        <taxon>Thermomicrobiaceae</taxon>
        <taxon>Thermalbibacter</taxon>
    </lineage>
</organism>
<dbReference type="EMBL" id="JAMSLR010000019">
    <property type="protein sequence ID" value="MCM8750626.1"/>
    <property type="molecule type" value="Genomic_DNA"/>
</dbReference>
<accession>A0AA41WCL6</accession>
<sequence>MIFRRENRGESFHRQLSSLRQQLEESEPESTAPVPVEENTETSFSLDLPSESPFAPARTASSRTTPSEPELPSSRTGRVPASADSYVTILSAHAHWEGTLRSEGSVTIQGRLEGQVHATKDVTIDEGAEVQAEIFAQNVLIHGTVRGRVEAHGRLEIFPTGKVIGDVKAPSLVVHEGAKLSGQLRMERGSEPVRPGATTQ</sequence>
<protein>
    <submittedName>
        <fullName evidence="3">Polymer-forming cytoskeletal protein</fullName>
    </submittedName>
</protein>
<dbReference type="PANTHER" id="PTHR35024:SF4">
    <property type="entry name" value="POLYMER-FORMING CYTOSKELETAL PROTEIN"/>
    <property type="match status" value="1"/>
</dbReference>
<feature type="region of interest" description="Disordered" evidence="2">
    <location>
        <begin position="1"/>
        <end position="79"/>
    </location>
</feature>
<evidence type="ECO:0000313" key="3">
    <source>
        <dbReference type="EMBL" id="MCM8750626.1"/>
    </source>
</evidence>
<dbReference type="AlphaFoldDB" id="A0AA41WCL6"/>
<comment type="similarity">
    <text evidence="1">Belongs to the bactofilin family.</text>
</comment>
<evidence type="ECO:0000256" key="1">
    <source>
        <dbReference type="ARBA" id="ARBA00044755"/>
    </source>
</evidence>
<feature type="compositionally biased region" description="Basic and acidic residues" evidence="2">
    <location>
        <begin position="1"/>
        <end position="13"/>
    </location>
</feature>
<proteinExistence type="inferred from homology"/>